<evidence type="ECO:0000313" key="5">
    <source>
        <dbReference type="Proteomes" id="UP000011958"/>
    </source>
</evidence>
<keyword evidence="2" id="KW-0689">Ribosomal protein</keyword>
<dbReference type="VEuPathDB" id="FungiDB:PNEG_03442"/>
<proteinExistence type="inferred from homology"/>
<dbReference type="OrthoDB" id="1654884at2759"/>
<evidence type="ECO:0000313" key="4">
    <source>
        <dbReference type="EMBL" id="EMR08277.1"/>
    </source>
</evidence>
<protein>
    <recommendedName>
        <fullName evidence="6">Ribosomal protein S11</fullName>
    </recommendedName>
</protein>
<dbReference type="STRING" id="1069680.M7NM62"/>
<dbReference type="GO" id="GO:1990904">
    <property type="term" value="C:ribonucleoprotein complex"/>
    <property type="evidence" value="ECO:0007669"/>
    <property type="project" value="UniProtKB-KW"/>
</dbReference>
<comment type="caution">
    <text evidence="4">The sequence shown here is derived from an EMBL/GenBank/DDBJ whole genome shotgun (WGS) entry which is preliminary data.</text>
</comment>
<dbReference type="HOGENOM" id="CLU_1180638_0_0_1"/>
<dbReference type="HAMAP" id="MF_01310">
    <property type="entry name" value="Ribosomal_uS11"/>
    <property type="match status" value="1"/>
</dbReference>
<dbReference type="InterPro" id="IPR001971">
    <property type="entry name" value="Ribosomal_uS11"/>
</dbReference>
<dbReference type="InterPro" id="IPR036967">
    <property type="entry name" value="Ribosomal_uS11_sf"/>
</dbReference>
<dbReference type="GO" id="GO:0006412">
    <property type="term" value="P:translation"/>
    <property type="evidence" value="ECO:0007669"/>
    <property type="project" value="InterPro"/>
</dbReference>
<dbReference type="GeneID" id="19897129"/>
<accession>M7NM62</accession>
<dbReference type="eggNOG" id="ENOG502S752">
    <property type="taxonomic scope" value="Eukaryota"/>
</dbReference>
<keyword evidence="5" id="KW-1185">Reference proteome</keyword>
<dbReference type="GO" id="GO:0005840">
    <property type="term" value="C:ribosome"/>
    <property type="evidence" value="ECO:0007669"/>
    <property type="project" value="UniProtKB-KW"/>
</dbReference>
<comment type="similarity">
    <text evidence="1">Belongs to the universal ribosomal protein uS11 family.</text>
</comment>
<keyword evidence="3" id="KW-0687">Ribonucleoprotein</keyword>
<dbReference type="RefSeq" id="XP_007875529.1">
    <property type="nucleotide sequence ID" value="XM_007877338.1"/>
</dbReference>
<dbReference type="SUPFAM" id="SSF53137">
    <property type="entry name" value="Translational machinery components"/>
    <property type="match status" value="1"/>
</dbReference>
<name>M7NM62_PNEMU</name>
<dbReference type="Gene3D" id="3.30.420.80">
    <property type="entry name" value="Ribosomal protein S11"/>
    <property type="match status" value="1"/>
</dbReference>
<dbReference type="PANTHER" id="PTHR11759">
    <property type="entry name" value="40S RIBOSOMAL PROTEIN S14/30S RIBOSOMAL PROTEIN S11"/>
    <property type="match status" value="1"/>
</dbReference>
<sequence>MLILRYIIDYKQLHVYFLNKSNIFCLNLPLRIAFFSHLSLIYKDKFKIGNLADLDKFLIKANDTDSSRKEDINESVFDEDSSISLDLNPKSSLLSNTFTEIINKPFHYNSSQTKEKIYHLHAYCSDNNTIITLTNSHYNPVICISSGMVGFKKAQRGGYEAGYQVCMSLFKKMMQKDIYPTQFEIILRGFGKGREAIFKCVNGIEGLPFKSSVSRITDATRINFGGVRGRKVRRL</sequence>
<dbReference type="EMBL" id="AFWA02000017">
    <property type="protein sequence ID" value="EMR08277.1"/>
    <property type="molecule type" value="Genomic_DNA"/>
</dbReference>
<evidence type="ECO:0000256" key="3">
    <source>
        <dbReference type="ARBA" id="ARBA00023274"/>
    </source>
</evidence>
<organism evidence="4 5">
    <name type="scientific">Pneumocystis murina (strain B123)</name>
    <name type="common">Mouse pneumocystis pneumonia agent</name>
    <name type="synonym">Pneumocystis carinii f. sp. muris</name>
    <dbReference type="NCBI Taxonomy" id="1069680"/>
    <lineage>
        <taxon>Eukaryota</taxon>
        <taxon>Fungi</taxon>
        <taxon>Dikarya</taxon>
        <taxon>Ascomycota</taxon>
        <taxon>Taphrinomycotina</taxon>
        <taxon>Pneumocystomycetes</taxon>
        <taxon>Pneumocystaceae</taxon>
        <taxon>Pneumocystis</taxon>
    </lineage>
</organism>
<reference evidence="5" key="1">
    <citation type="journal article" date="2016" name="Nat. Commun.">
        <title>Genome analysis of three Pneumocystis species reveals adaptation mechanisms to life exclusively in mammalian hosts.</title>
        <authorList>
            <person name="Ma L."/>
            <person name="Chen Z."/>
            <person name="Huang D.W."/>
            <person name="Kutty G."/>
            <person name="Ishihara M."/>
            <person name="Wang H."/>
            <person name="Abouelleil A."/>
            <person name="Bishop L."/>
            <person name="Davey E."/>
            <person name="Deng R."/>
            <person name="Deng X."/>
            <person name="Fan L."/>
            <person name="Fantoni G."/>
            <person name="Fitzgerald M."/>
            <person name="Gogineni E."/>
            <person name="Goldberg J.M."/>
            <person name="Handley G."/>
            <person name="Hu X."/>
            <person name="Huber C."/>
            <person name="Jiao X."/>
            <person name="Jones K."/>
            <person name="Levin J.Z."/>
            <person name="Liu Y."/>
            <person name="Macdonald P."/>
            <person name="Melnikov A."/>
            <person name="Raley C."/>
            <person name="Sassi M."/>
            <person name="Sherman B.T."/>
            <person name="Song X."/>
            <person name="Sykes S."/>
            <person name="Tran B."/>
            <person name="Walsh L."/>
            <person name="Xia Y."/>
            <person name="Yang J."/>
            <person name="Young S."/>
            <person name="Zeng Q."/>
            <person name="Zheng X."/>
            <person name="Stephens R."/>
            <person name="Nusbaum C."/>
            <person name="Birren B.W."/>
            <person name="Azadi P."/>
            <person name="Lempicki R.A."/>
            <person name="Cuomo C.A."/>
            <person name="Kovacs J.A."/>
        </authorList>
    </citation>
    <scope>NUCLEOTIDE SEQUENCE [LARGE SCALE GENOMIC DNA]</scope>
    <source>
        <strain evidence="5">B123</strain>
    </source>
</reference>
<dbReference type="Proteomes" id="UP000011958">
    <property type="component" value="Unassembled WGS sequence"/>
</dbReference>
<dbReference type="AlphaFoldDB" id="M7NM62"/>
<evidence type="ECO:0008006" key="6">
    <source>
        <dbReference type="Google" id="ProtNLM"/>
    </source>
</evidence>
<evidence type="ECO:0000256" key="2">
    <source>
        <dbReference type="ARBA" id="ARBA00022980"/>
    </source>
</evidence>
<dbReference type="GO" id="GO:0003735">
    <property type="term" value="F:structural constituent of ribosome"/>
    <property type="evidence" value="ECO:0007669"/>
    <property type="project" value="InterPro"/>
</dbReference>
<evidence type="ECO:0000256" key="1">
    <source>
        <dbReference type="ARBA" id="ARBA00006194"/>
    </source>
</evidence>
<dbReference type="Pfam" id="PF00411">
    <property type="entry name" value="Ribosomal_S11"/>
    <property type="match status" value="1"/>
</dbReference>
<gene>
    <name evidence="4" type="ORF">PNEG_03442</name>
</gene>